<evidence type="ECO:0000256" key="3">
    <source>
        <dbReference type="ARBA" id="ARBA00022490"/>
    </source>
</evidence>
<evidence type="ECO:0000256" key="8">
    <source>
        <dbReference type="ARBA" id="ARBA00023160"/>
    </source>
</evidence>
<dbReference type="InterPro" id="IPR016039">
    <property type="entry name" value="Thiolase-like"/>
</dbReference>
<keyword evidence="10" id="KW-0812">Transmembrane</keyword>
<organism evidence="13 14">
    <name type="scientific">Acidipropionibacterium jensenii</name>
    <dbReference type="NCBI Taxonomy" id="1749"/>
    <lineage>
        <taxon>Bacteria</taxon>
        <taxon>Bacillati</taxon>
        <taxon>Actinomycetota</taxon>
        <taxon>Actinomycetes</taxon>
        <taxon>Propionibacteriales</taxon>
        <taxon>Propionibacteriaceae</taxon>
        <taxon>Acidipropionibacterium</taxon>
    </lineage>
</organism>
<keyword evidence="3" id="KW-0963">Cytoplasm</keyword>
<dbReference type="CDD" id="cd00830">
    <property type="entry name" value="KAS_III"/>
    <property type="match status" value="1"/>
</dbReference>
<evidence type="ECO:0000256" key="9">
    <source>
        <dbReference type="ARBA" id="ARBA00023315"/>
    </source>
</evidence>
<dbReference type="InterPro" id="IPR013747">
    <property type="entry name" value="ACP_syn_III_C"/>
</dbReference>
<dbReference type="Gene3D" id="3.40.47.10">
    <property type="match status" value="1"/>
</dbReference>
<evidence type="ECO:0000256" key="5">
    <source>
        <dbReference type="ARBA" id="ARBA00022679"/>
    </source>
</evidence>
<dbReference type="OrthoDB" id="9815506at2"/>
<dbReference type="PANTHER" id="PTHR34069">
    <property type="entry name" value="3-OXOACYL-[ACYL-CARRIER-PROTEIN] SYNTHASE 3"/>
    <property type="match status" value="1"/>
</dbReference>
<dbReference type="InterPro" id="IPR013751">
    <property type="entry name" value="ACP_syn_III_N"/>
</dbReference>
<dbReference type="STRING" id="1122997.GCA_000425285_01322"/>
<accession>A0A3S4WVD8</accession>
<evidence type="ECO:0000256" key="2">
    <source>
        <dbReference type="ARBA" id="ARBA00008642"/>
    </source>
</evidence>
<evidence type="ECO:0000256" key="4">
    <source>
        <dbReference type="ARBA" id="ARBA00022516"/>
    </source>
</evidence>
<dbReference type="NCBIfam" id="NF006829">
    <property type="entry name" value="PRK09352.1"/>
    <property type="match status" value="1"/>
</dbReference>
<dbReference type="GO" id="GO:0006633">
    <property type="term" value="P:fatty acid biosynthetic process"/>
    <property type="evidence" value="ECO:0007669"/>
    <property type="project" value="UniProtKB-KW"/>
</dbReference>
<reference evidence="13 14" key="1">
    <citation type="submission" date="2018-12" db="EMBL/GenBank/DDBJ databases">
        <authorList>
            <consortium name="Pathogen Informatics"/>
        </authorList>
    </citation>
    <scope>NUCLEOTIDE SEQUENCE [LARGE SCALE GENOMIC DNA]</scope>
    <source>
        <strain evidence="13 14">NCTC13652</strain>
    </source>
</reference>
<dbReference type="Pfam" id="PF08545">
    <property type="entry name" value="ACP_syn_III"/>
    <property type="match status" value="1"/>
</dbReference>
<dbReference type="Pfam" id="PF08541">
    <property type="entry name" value="ACP_syn_III_C"/>
    <property type="match status" value="1"/>
</dbReference>
<keyword evidence="9 13" id="KW-0012">Acyltransferase</keyword>
<keyword evidence="7" id="KW-0443">Lipid metabolism</keyword>
<dbReference type="SUPFAM" id="SSF53901">
    <property type="entry name" value="Thiolase-like"/>
    <property type="match status" value="1"/>
</dbReference>
<name>A0A3S4WVD8_9ACTN</name>
<dbReference type="InterPro" id="IPR004655">
    <property type="entry name" value="FabH"/>
</dbReference>
<keyword evidence="8" id="KW-0275">Fatty acid biosynthesis</keyword>
<dbReference type="AlphaFoldDB" id="A0A3S4WVD8"/>
<dbReference type="GO" id="GO:0033818">
    <property type="term" value="F:beta-ketoacyl-acyl-carrier-protein synthase III activity"/>
    <property type="evidence" value="ECO:0007669"/>
    <property type="project" value="UniProtKB-EC"/>
</dbReference>
<evidence type="ECO:0000256" key="6">
    <source>
        <dbReference type="ARBA" id="ARBA00022832"/>
    </source>
</evidence>
<gene>
    <name evidence="13" type="primary">fabH</name>
    <name evidence="13" type="ORF">NCTC13652_00454</name>
</gene>
<feature type="domain" description="Beta-ketoacyl-[acyl-carrier-protein] synthase III N-terminal" evidence="12">
    <location>
        <begin position="121"/>
        <end position="196"/>
    </location>
</feature>
<evidence type="ECO:0000259" key="12">
    <source>
        <dbReference type="Pfam" id="PF08545"/>
    </source>
</evidence>
<keyword evidence="4" id="KW-0444">Lipid biosynthesis</keyword>
<dbReference type="GO" id="GO:0044550">
    <property type="term" value="P:secondary metabolite biosynthetic process"/>
    <property type="evidence" value="ECO:0007669"/>
    <property type="project" value="TreeGrafter"/>
</dbReference>
<keyword evidence="5 13" id="KW-0808">Transferase</keyword>
<dbReference type="NCBIfam" id="TIGR00747">
    <property type="entry name" value="fabH"/>
    <property type="match status" value="1"/>
</dbReference>
<dbReference type="PANTHER" id="PTHR34069:SF2">
    <property type="entry name" value="BETA-KETOACYL-[ACYL-CARRIER-PROTEIN] SYNTHASE III"/>
    <property type="match status" value="1"/>
</dbReference>
<evidence type="ECO:0000313" key="13">
    <source>
        <dbReference type="EMBL" id="VEI02283.1"/>
    </source>
</evidence>
<keyword evidence="10" id="KW-1133">Transmembrane helix</keyword>
<keyword evidence="10" id="KW-0472">Membrane</keyword>
<evidence type="ECO:0000256" key="7">
    <source>
        <dbReference type="ARBA" id="ARBA00023098"/>
    </source>
</evidence>
<evidence type="ECO:0000259" key="11">
    <source>
        <dbReference type="Pfam" id="PF08541"/>
    </source>
</evidence>
<evidence type="ECO:0000256" key="10">
    <source>
        <dbReference type="SAM" id="Phobius"/>
    </source>
</evidence>
<comment type="similarity">
    <text evidence="2">Belongs to the thiolase-like superfamily. FabH family.</text>
</comment>
<proteinExistence type="inferred from homology"/>
<keyword evidence="6" id="KW-0276">Fatty acid metabolism</keyword>
<evidence type="ECO:0000256" key="1">
    <source>
        <dbReference type="ARBA" id="ARBA00005189"/>
    </source>
</evidence>
<dbReference type="EC" id="2.3.1.180" evidence="13"/>
<sequence length="337" mass="35521">MSQSTRPELSLVEGAHSSRILATGHVRGSRVVTNEEMCTMIDSTPEWIEQRTGIKERRWATAEQTPRSMAVEAARKALAKIGMDPAEIGAVVCATVSHHRPSPSLATYVAHDLGANSAVAFDLNAACAGFCYSMSVADSMIRSGSVPNVLVIGVEKLSEMTNIADRGTAFLFSDGAAAAVVGSSQTVGVGPAVWGSASDQVETIEIEDWTEVASHPEVGHPLIAMNGRSVFKWAMTAVVQKAGEAIEKAGLTPADLDVFIPHQANDRITEAMLRHLKLPESVTVCHDIADMGNTSAASIPIAIDRMLERGEAHSGDIALIIGFGAGLVFAGQVVVLP</sequence>
<feature type="transmembrane region" description="Helical" evidence="10">
    <location>
        <begin position="317"/>
        <end position="336"/>
    </location>
</feature>
<protein>
    <submittedName>
        <fullName evidence="13">3-oxoacyl-[acyl-carrier-protein] synthase 3</fullName>
        <ecNumber evidence="13">2.3.1.180</ecNumber>
    </submittedName>
</protein>
<keyword evidence="14" id="KW-1185">Reference proteome</keyword>
<dbReference type="RefSeq" id="WP_028702946.1">
    <property type="nucleotide sequence ID" value="NZ_JAKDOF010000033.1"/>
</dbReference>
<dbReference type="EMBL" id="LR134473">
    <property type="protein sequence ID" value="VEI02283.1"/>
    <property type="molecule type" value="Genomic_DNA"/>
</dbReference>
<dbReference type="GO" id="GO:0004315">
    <property type="term" value="F:3-oxoacyl-[acyl-carrier-protein] synthase activity"/>
    <property type="evidence" value="ECO:0007669"/>
    <property type="project" value="InterPro"/>
</dbReference>
<dbReference type="Proteomes" id="UP000277858">
    <property type="component" value="Chromosome"/>
</dbReference>
<comment type="pathway">
    <text evidence="1">Lipid metabolism.</text>
</comment>
<feature type="domain" description="Beta-ketoacyl-[acyl-carrier-protein] synthase III C-terminal" evidence="11">
    <location>
        <begin position="246"/>
        <end position="334"/>
    </location>
</feature>
<evidence type="ECO:0000313" key="14">
    <source>
        <dbReference type="Proteomes" id="UP000277858"/>
    </source>
</evidence>